<sequence>MTCAKYQMLQNLDNLPNGVKTVKFIQAIGIFLKDFDISKKTDKNKLTEMNRKGCAAVGSSECAEKHLIGFFTAIVLFTVAKVGLLAAQSHIAATSDSEFTQ</sequence>
<proteinExistence type="predicted"/>
<protein>
    <submittedName>
        <fullName evidence="1">Uncharacterized protein</fullName>
    </submittedName>
</protein>
<organism evidence="1 2">
    <name type="scientific">Porites evermanni</name>
    <dbReference type="NCBI Taxonomy" id="104178"/>
    <lineage>
        <taxon>Eukaryota</taxon>
        <taxon>Metazoa</taxon>
        <taxon>Cnidaria</taxon>
        <taxon>Anthozoa</taxon>
        <taxon>Hexacorallia</taxon>
        <taxon>Scleractinia</taxon>
        <taxon>Fungiina</taxon>
        <taxon>Poritidae</taxon>
        <taxon>Porites</taxon>
    </lineage>
</organism>
<accession>A0ABN8SXJ7</accession>
<reference evidence="1 2" key="1">
    <citation type="submission" date="2022-05" db="EMBL/GenBank/DDBJ databases">
        <authorList>
            <consortium name="Genoscope - CEA"/>
            <person name="William W."/>
        </authorList>
    </citation>
    <scope>NUCLEOTIDE SEQUENCE [LARGE SCALE GENOMIC DNA]</scope>
</reference>
<gene>
    <name evidence="1" type="ORF">PEVE_00032214</name>
</gene>
<evidence type="ECO:0000313" key="2">
    <source>
        <dbReference type="Proteomes" id="UP001159427"/>
    </source>
</evidence>
<dbReference type="EMBL" id="CALNXI010004676">
    <property type="protein sequence ID" value="CAH3196275.1"/>
    <property type="molecule type" value="Genomic_DNA"/>
</dbReference>
<dbReference type="Proteomes" id="UP001159427">
    <property type="component" value="Unassembled WGS sequence"/>
</dbReference>
<name>A0ABN8SXJ7_9CNID</name>
<evidence type="ECO:0000313" key="1">
    <source>
        <dbReference type="EMBL" id="CAH3196275.1"/>
    </source>
</evidence>
<comment type="caution">
    <text evidence="1">The sequence shown here is derived from an EMBL/GenBank/DDBJ whole genome shotgun (WGS) entry which is preliminary data.</text>
</comment>
<keyword evidence="2" id="KW-1185">Reference proteome</keyword>